<dbReference type="KEGG" id="aas:Aasi_0565"/>
<dbReference type="SUPFAM" id="SSF54106">
    <property type="entry name" value="LysM domain"/>
    <property type="match status" value="1"/>
</dbReference>
<accession>B3ERW4</accession>
<dbReference type="CDD" id="cd16894">
    <property type="entry name" value="MltD-like"/>
    <property type="match status" value="1"/>
</dbReference>
<reference evidence="2 3" key="1">
    <citation type="journal article" date="2010" name="J. Bacteriol.">
        <title>The genome of the amoeba symbiont 'Candidatus Amoebophilus asiaticus' reveals common mechanisms for host cell interaction among amoeba-associated bacteria.</title>
        <authorList>
            <person name="Schmitz-Esser S."/>
            <person name="Tischler P."/>
            <person name="Arnold R."/>
            <person name="Montanaro J."/>
            <person name="Wagner M."/>
            <person name="Rattei T."/>
            <person name="Horn M."/>
        </authorList>
    </citation>
    <scope>NUCLEOTIDE SEQUENCE [LARGE SCALE GENOMIC DNA]</scope>
    <source>
        <strain evidence="2 3">5a2</strain>
    </source>
</reference>
<dbReference type="InterPro" id="IPR023346">
    <property type="entry name" value="Lysozyme-like_dom_sf"/>
</dbReference>
<evidence type="ECO:0000259" key="1">
    <source>
        <dbReference type="PROSITE" id="PS51782"/>
    </source>
</evidence>
<dbReference type="Gene3D" id="1.10.530.10">
    <property type="match status" value="1"/>
</dbReference>
<dbReference type="Pfam" id="PF01464">
    <property type="entry name" value="SLT"/>
    <property type="match status" value="1"/>
</dbReference>
<dbReference type="Proteomes" id="UP000001227">
    <property type="component" value="Chromosome"/>
</dbReference>
<feature type="domain" description="LysM" evidence="1">
    <location>
        <begin position="329"/>
        <end position="373"/>
    </location>
</feature>
<dbReference type="EMBL" id="CP001102">
    <property type="protein sequence ID" value="ACE05966.1"/>
    <property type="molecule type" value="Genomic_DNA"/>
</dbReference>
<dbReference type="eggNOG" id="COG0741">
    <property type="taxonomic scope" value="Bacteria"/>
</dbReference>
<dbReference type="AlphaFoldDB" id="B3ERW4"/>
<name>B3ERW4_AMOA5</name>
<dbReference type="CAZy" id="CBM50">
    <property type="family name" value="Carbohydrate-Binding Module Family 50"/>
</dbReference>
<protein>
    <recommendedName>
        <fullName evidence="1">LysM domain-containing protein</fullName>
    </recommendedName>
</protein>
<evidence type="ECO:0000313" key="2">
    <source>
        <dbReference type="EMBL" id="ACE05966.1"/>
    </source>
</evidence>
<dbReference type="InterPro" id="IPR018392">
    <property type="entry name" value="LysM"/>
</dbReference>
<evidence type="ECO:0000313" key="3">
    <source>
        <dbReference type="Proteomes" id="UP000001227"/>
    </source>
</evidence>
<dbReference type="InterPro" id="IPR008258">
    <property type="entry name" value="Transglycosylase_SLT_dom_1"/>
</dbReference>
<dbReference type="CAZy" id="GH23">
    <property type="family name" value="Glycoside Hydrolase Family 23"/>
</dbReference>
<keyword evidence="3" id="KW-1185">Reference proteome</keyword>
<dbReference type="PROSITE" id="PS51782">
    <property type="entry name" value="LYSM"/>
    <property type="match status" value="2"/>
</dbReference>
<feature type="domain" description="LysM" evidence="1">
    <location>
        <begin position="383"/>
        <end position="427"/>
    </location>
</feature>
<dbReference type="InterPro" id="IPR036779">
    <property type="entry name" value="LysM_dom_sf"/>
</dbReference>
<organism evidence="2 3">
    <name type="scientific">Amoebophilus asiaticus (strain 5a2)</name>
    <dbReference type="NCBI Taxonomy" id="452471"/>
    <lineage>
        <taxon>Bacteria</taxon>
        <taxon>Pseudomonadati</taxon>
        <taxon>Bacteroidota</taxon>
        <taxon>Cytophagia</taxon>
        <taxon>Cytophagales</taxon>
        <taxon>Amoebophilaceae</taxon>
        <taxon>Candidatus Amoebophilus</taxon>
    </lineage>
</organism>
<dbReference type="eggNOG" id="COG1388">
    <property type="taxonomic scope" value="Bacteria"/>
</dbReference>
<dbReference type="Gene3D" id="3.10.350.10">
    <property type="entry name" value="LysM domain"/>
    <property type="match status" value="1"/>
</dbReference>
<dbReference type="SUPFAM" id="SSF53955">
    <property type="entry name" value="Lysozyme-like"/>
    <property type="match status" value="1"/>
</dbReference>
<dbReference type="HOGENOM" id="CLU_575753_0_0_10"/>
<sequence length="474" mass="54723">MKLFRLLLFFIFYRLLANGSSIYGQTITVPNKISFANMQLYIAAEAKEEIQKKVTSLTRSPKHYKEVFDRINLYMPLIERVLKEEGLPDDLKYLAIQESHLIADDISETNAVGFWQFKQAGALEVGTRIDRYIDERMHIVASTRAFAKYIKKHYSHFNNWLYSLLAFHLGRGGAKTFIKGNKWNIGARTATIDSHAHWYIYHFIAHKLVFKDAIGKELHPELYLYECRDCQGKTIHELSQQFGVSLPMIRTYNKWLKPTKIPEDATCSVLIPMTHQQYAQLDHLRVYSLLDKYKINYSAYWDKAQNFPCITSAKSTNKSQPTIQINGINGIVAQPNDNLTTLATKGNIPLKQFLEFNDIDAKHQIEIGQAYYFKAKNNRANVHYHIVRHKETWWSIAQKYGIKLSSLLSKNRARKALTLTAGRVLWLRFMRPANIPIAYLNDPIINNAPSKPDVAQTYAVTENTTTYFKKGSNN</sequence>
<dbReference type="STRING" id="452471.Aasi_0565"/>
<dbReference type="SMART" id="SM00257">
    <property type="entry name" value="LysM"/>
    <property type="match status" value="2"/>
</dbReference>
<dbReference type="OrthoDB" id="977752at2"/>
<dbReference type="Pfam" id="PF01476">
    <property type="entry name" value="LysM"/>
    <property type="match status" value="2"/>
</dbReference>
<dbReference type="CDD" id="cd00118">
    <property type="entry name" value="LysM"/>
    <property type="match status" value="1"/>
</dbReference>
<proteinExistence type="predicted"/>
<gene>
    <name evidence="2" type="ordered locus">Aasi_0565</name>
</gene>